<dbReference type="Proteomes" id="UP000199138">
    <property type="component" value="Unassembled WGS sequence"/>
</dbReference>
<feature type="chain" id="PRO_5011556358" description="Alpha-ketoglutarate decarboxylase" evidence="1">
    <location>
        <begin position="24"/>
        <end position="174"/>
    </location>
</feature>
<evidence type="ECO:0000313" key="3">
    <source>
        <dbReference type="Proteomes" id="UP000199138"/>
    </source>
</evidence>
<dbReference type="AlphaFoldDB" id="A0A1I7HBL9"/>
<dbReference type="OrthoDB" id="1160493at2"/>
<proteinExistence type="predicted"/>
<dbReference type="STRING" id="1224947.SAMN05216480_10887"/>
<name>A0A1I7HBL9_9FLAO</name>
<organism evidence="2 3">
    <name type="scientific">Pustulibacterium marinum</name>
    <dbReference type="NCBI Taxonomy" id="1224947"/>
    <lineage>
        <taxon>Bacteria</taxon>
        <taxon>Pseudomonadati</taxon>
        <taxon>Bacteroidota</taxon>
        <taxon>Flavobacteriia</taxon>
        <taxon>Flavobacteriales</taxon>
        <taxon>Flavobacteriaceae</taxon>
        <taxon>Pustulibacterium</taxon>
    </lineage>
</organism>
<keyword evidence="3" id="KW-1185">Reference proteome</keyword>
<dbReference type="EMBL" id="FPBK01000008">
    <property type="protein sequence ID" value="SFU58093.1"/>
    <property type="molecule type" value="Genomic_DNA"/>
</dbReference>
<reference evidence="2 3" key="1">
    <citation type="submission" date="2016-10" db="EMBL/GenBank/DDBJ databases">
        <authorList>
            <person name="de Groot N.N."/>
        </authorList>
    </citation>
    <scope>NUCLEOTIDE SEQUENCE [LARGE SCALE GENOMIC DNA]</scope>
    <source>
        <strain evidence="2 3">CGMCC 1.12333</strain>
    </source>
</reference>
<keyword evidence="1" id="KW-0732">Signal</keyword>
<feature type="signal peptide" evidence="1">
    <location>
        <begin position="1"/>
        <end position="23"/>
    </location>
</feature>
<gene>
    <name evidence="2" type="ORF">SAMN05216480_10887</name>
</gene>
<protein>
    <recommendedName>
        <fullName evidence="4">Alpha-ketoglutarate decarboxylase</fullName>
    </recommendedName>
</protein>
<evidence type="ECO:0000256" key="1">
    <source>
        <dbReference type="SAM" id="SignalP"/>
    </source>
</evidence>
<dbReference type="RefSeq" id="WP_093025312.1">
    <property type="nucleotide sequence ID" value="NZ_FPBK01000008.1"/>
</dbReference>
<accession>A0A1I7HBL9</accession>
<evidence type="ECO:0000313" key="2">
    <source>
        <dbReference type="EMBL" id="SFU58093.1"/>
    </source>
</evidence>
<evidence type="ECO:0008006" key="4">
    <source>
        <dbReference type="Google" id="ProtNLM"/>
    </source>
</evidence>
<sequence length="174" mass="19913">MQKKLLFIIFVSFLATFTGIAQQKDNFWKDVRYGGGLGLGFGEGYFNGSISPSAIYLFNHQFAAGLGLTYSYSKQKDFHESTYWGPSIIALFTPVDQLQLSAELEEFNIIRNYAEGATYNGQLLEDDNYWNTALFLGIGYTTQNITFGIRYDVLYNERKSIYANAWMPFVRVYL</sequence>